<organism evidence="4">
    <name type="scientific">Streptomyces sp. R33</name>
    <dbReference type="NCBI Taxonomy" id="3238629"/>
    <lineage>
        <taxon>Bacteria</taxon>
        <taxon>Bacillati</taxon>
        <taxon>Actinomycetota</taxon>
        <taxon>Actinomycetes</taxon>
        <taxon>Kitasatosporales</taxon>
        <taxon>Streptomycetaceae</taxon>
        <taxon>Streptomyces</taxon>
    </lineage>
</organism>
<keyword evidence="1" id="KW-0133">Cell shape</keyword>
<feature type="compositionally biased region" description="Low complexity" evidence="2">
    <location>
        <begin position="59"/>
        <end position="68"/>
    </location>
</feature>
<dbReference type="GO" id="GO:0071555">
    <property type="term" value="P:cell wall organization"/>
    <property type="evidence" value="ECO:0007669"/>
    <property type="project" value="UniProtKB-UniRule"/>
</dbReference>
<accession>A0AB39Y7Q3</accession>
<feature type="active site" description="Proton donor/acceptor" evidence="1">
    <location>
        <position position="277"/>
    </location>
</feature>
<dbReference type="InterPro" id="IPR005490">
    <property type="entry name" value="LD_TPept_cat_dom"/>
</dbReference>
<proteinExistence type="predicted"/>
<feature type="region of interest" description="Disordered" evidence="2">
    <location>
        <begin position="44"/>
        <end position="124"/>
    </location>
</feature>
<dbReference type="RefSeq" id="WP_369778542.1">
    <property type="nucleotide sequence ID" value="NZ_CP165727.1"/>
</dbReference>
<feature type="compositionally biased region" description="Low complexity" evidence="2">
    <location>
        <begin position="94"/>
        <end position="118"/>
    </location>
</feature>
<keyword evidence="1" id="KW-0573">Peptidoglycan synthesis</keyword>
<sequence length="317" mass="32240">MSKHPRSRSPRTYRAVRSPRRAAIVAALGLLAFGAGWAYTAQDDHRGATAQARTGDRSGGAAAVVGSAKPTGPAKTTGSADPAGDARAAREVRGAPGAPAASGAPGAPGAPGASAAPDDPAHGLADVSDETAARIPATARQLLLVTGKGRDSSESTATLYSRKAAGAGWVRTTESWPAHNGAGGWNSSEREDGDLTTPVGVFTLSDAGGLLAKPPGTKLPYDHNRLFVPTGRGVNGESLAGAFEYVIAIDYNRRTGVSPLDLFKPEGEDKGGGIWLHVDHNGPSQGCIGISKEAMKKLLTTLDPAAKPVIVMGPAGF</sequence>
<dbReference type="PROSITE" id="PS52029">
    <property type="entry name" value="LD_TPASE"/>
    <property type="match status" value="1"/>
</dbReference>
<dbReference type="GO" id="GO:0016740">
    <property type="term" value="F:transferase activity"/>
    <property type="evidence" value="ECO:0007669"/>
    <property type="project" value="InterPro"/>
</dbReference>
<dbReference type="PANTHER" id="PTHR38589:SF1">
    <property type="entry name" value="BLR0621 PROTEIN"/>
    <property type="match status" value="1"/>
</dbReference>
<feature type="active site" description="Nucleophile" evidence="1">
    <location>
        <position position="287"/>
    </location>
</feature>
<dbReference type="GO" id="GO:0009252">
    <property type="term" value="P:peptidoglycan biosynthetic process"/>
    <property type="evidence" value="ECO:0007669"/>
    <property type="project" value="UniProtKB-KW"/>
</dbReference>
<reference evidence="4" key="1">
    <citation type="submission" date="2024-08" db="EMBL/GenBank/DDBJ databases">
        <authorList>
            <person name="Yu S.T."/>
        </authorList>
    </citation>
    <scope>NUCLEOTIDE SEQUENCE</scope>
    <source>
        <strain evidence="4">R33</strain>
    </source>
</reference>
<comment type="pathway">
    <text evidence="1">Cell wall biogenesis; peptidoglycan biosynthesis.</text>
</comment>
<feature type="region of interest" description="Disordered" evidence="2">
    <location>
        <begin position="171"/>
        <end position="194"/>
    </location>
</feature>
<dbReference type="PANTHER" id="PTHR38589">
    <property type="entry name" value="BLR0621 PROTEIN"/>
    <property type="match status" value="1"/>
</dbReference>
<dbReference type="AlphaFoldDB" id="A0AB39Y7Q3"/>
<evidence type="ECO:0000256" key="1">
    <source>
        <dbReference type="PROSITE-ProRule" id="PRU01373"/>
    </source>
</evidence>
<feature type="domain" description="L,D-TPase catalytic" evidence="3">
    <location>
        <begin position="146"/>
        <end position="312"/>
    </location>
</feature>
<gene>
    <name evidence="4" type="ORF">AB5J51_23150</name>
</gene>
<name>A0AB39Y7Q3_9ACTN</name>
<evidence type="ECO:0000256" key="2">
    <source>
        <dbReference type="SAM" id="MobiDB-lite"/>
    </source>
</evidence>
<dbReference type="EMBL" id="CP165727">
    <property type="protein sequence ID" value="XDV65634.1"/>
    <property type="molecule type" value="Genomic_DNA"/>
</dbReference>
<dbReference type="Pfam" id="PF03734">
    <property type="entry name" value="YkuD"/>
    <property type="match status" value="1"/>
</dbReference>
<evidence type="ECO:0000259" key="3">
    <source>
        <dbReference type="PROSITE" id="PS52029"/>
    </source>
</evidence>
<protein>
    <submittedName>
        <fullName evidence="4">L,D-transpeptidase family protein</fullName>
    </submittedName>
</protein>
<evidence type="ECO:0000313" key="4">
    <source>
        <dbReference type="EMBL" id="XDV65634.1"/>
    </source>
</evidence>
<keyword evidence="1" id="KW-0961">Cell wall biogenesis/degradation</keyword>
<dbReference type="GO" id="GO:0008360">
    <property type="term" value="P:regulation of cell shape"/>
    <property type="evidence" value="ECO:0007669"/>
    <property type="project" value="UniProtKB-UniRule"/>
</dbReference>